<feature type="compositionally biased region" description="Acidic residues" evidence="10">
    <location>
        <begin position="67"/>
        <end position="84"/>
    </location>
</feature>
<keyword evidence="2 9" id="KW-0547">Nucleotide-binding</keyword>
<evidence type="ECO:0000259" key="12">
    <source>
        <dbReference type="PROSITE" id="PS51194"/>
    </source>
</evidence>
<gene>
    <name evidence="13" type="ORF">DASC09_061680</name>
</gene>
<evidence type="ECO:0000256" key="6">
    <source>
        <dbReference type="ARBA" id="ARBA00022884"/>
    </source>
</evidence>
<dbReference type="GO" id="GO:0016787">
    <property type="term" value="F:hydrolase activity"/>
    <property type="evidence" value="ECO:0007669"/>
    <property type="project" value="UniProtKB-KW"/>
</dbReference>
<dbReference type="InterPro" id="IPR001650">
    <property type="entry name" value="Helicase_C-like"/>
</dbReference>
<sequence length="557" mass="62855">MDIFRVLSRGAYVNKNATNKKFINSARANDEIDEGKDSKLNQEIDQELDFFHKRKIVNKAKKNAAESDSESEEGVEQNQENDEEDITVEEAHALRKSHKAKIQGEDVPLPIKDFNHLTARYNLSNNEKLLNNLVDAGFVNPTPIQSECIPIILNNRDLLACAPTGSGKTLAFLIPLFIQLLTNSTSQKKNKTGIKCLIISPTKELATQIFNESAKLSKGFNLSVNVKMLTKSLAGKLRNDVMTDQKIDMLIATPSRLVELITNEKIKLGSLRYLVFDEADKLFEGDFLKQVDSIISHIEETNNNSHLTKLMFSATIPSHVEEISKTVMNEDCIRLIIGNKQAANASIEQKLVFCGNEDGKLLAIRNMILNGEIKPPVIIFLQSIIRAKALFHELLYENLKIDVIHSERTTTQRNQIIDDFKQGKIWVLICTDVLARGIDFKNVNLVINYDVPTSSANYIHRVGRTGRNGMTGTAVTFYTKDDVTPLKSIINVMKQSSSNNLEGWMENMGKISKKEKKQMKFKPIERKKISTVPGAVVHKRKMKKQMIQHSKKVHNDK</sequence>
<dbReference type="PANTHER" id="PTHR47959">
    <property type="entry name" value="ATP-DEPENDENT RNA HELICASE RHLE-RELATED"/>
    <property type="match status" value="1"/>
</dbReference>
<dbReference type="GO" id="GO:0005524">
    <property type="term" value="F:ATP binding"/>
    <property type="evidence" value="ECO:0007669"/>
    <property type="project" value="UniProtKB-KW"/>
</dbReference>
<dbReference type="CDD" id="cd18787">
    <property type="entry name" value="SF2_C_DEAD"/>
    <property type="match status" value="1"/>
</dbReference>
<dbReference type="Gene3D" id="3.40.50.300">
    <property type="entry name" value="P-loop containing nucleotide triphosphate hydrolases"/>
    <property type="match status" value="2"/>
</dbReference>
<dbReference type="InterPro" id="IPR014001">
    <property type="entry name" value="Helicase_ATP-bd"/>
</dbReference>
<comment type="catalytic activity">
    <reaction evidence="8">
        <text>ATP + H2O = ADP + phosphate + H(+)</text>
        <dbReference type="Rhea" id="RHEA:13065"/>
        <dbReference type="ChEBI" id="CHEBI:15377"/>
        <dbReference type="ChEBI" id="CHEBI:15378"/>
        <dbReference type="ChEBI" id="CHEBI:30616"/>
        <dbReference type="ChEBI" id="CHEBI:43474"/>
        <dbReference type="ChEBI" id="CHEBI:456216"/>
        <dbReference type="EC" id="3.6.4.13"/>
    </reaction>
</comment>
<dbReference type="InterPro" id="IPR000629">
    <property type="entry name" value="RNA-helicase_DEAD-box_CS"/>
</dbReference>
<keyword evidence="4 9" id="KW-0347">Helicase</keyword>
<dbReference type="SMART" id="SM00490">
    <property type="entry name" value="HELICc"/>
    <property type="match status" value="1"/>
</dbReference>
<dbReference type="EC" id="3.6.4.13" evidence="1"/>
<evidence type="ECO:0000313" key="14">
    <source>
        <dbReference type="Proteomes" id="UP001360560"/>
    </source>
</evidence>
<evidence type="ECO:0000256" key="8">
    <source>
        <dbReference type="ARBA" id="ARBA00047984"/>
    </source>
</evidence>
<dbReference type="InterPro" id="IPR027417">
    <property type="entry name" value="P-loop_NTPase"/>
</dbReference>
<dbReference type="Pfam" id="PF00270">
    <property type="entry name" value="DEAD"/>
    <property type="match status" value="1"/>
</dbReference>
<accession>A0AAV5QVV5</accession>
<dbReference type="Pfam" id="PF00271">
    <property type="entry name" value="Helicase_C"/>
    <property type="match status" value="1"/>
</dbReference>
<evidence type="ECO:0000256" key="3">
    <source>
        <dbReference type="ARBA" id="ARBA00022801"/>
    </source>
</evidence>
<dbReference type="InterPro" id="IPR044764">
    <property type="entry name" value="DDX52/Rok1_DEADc"/>
</dbReference>
<feature type="domain" description="Helicase ATP-binding" evidence="11">
    <location>
        <begin position="149"/>
        <end position="334"/>
    </location>
</feature>
<evidence type="ECO:0000256" key="9">
    <source>
        <dbReference type="RuleBase" id="RU000492"/>
    </source>
</evidence>
<evidence type="ECO:0000313" key="13">
    <source>
        <dbReference type="EMBL" id="GMM38829.1"/>
    </source>
</evidence>
<dbReference type="EMBL" id="BTFZ01000020">
    <property type="protein sequence ID" value="GMM38829.1"/>
    <property type="molecule type" value="Genomic_DNA"/>
</dbReference>
<evidence type="ECO:0000256" key="10">
    <source>
        <dbReference type="SAM" id="MobiDB-lite"/>
    </source>
</evidence>
<evidence type="ECO:0000256" key="7">
    <source>
        <dbReference type="ARBA" id="ARBA00024355"/>
    </source>
</evidence>
<keyword evidence="6" id="KW-0694">RNA-binding</keyword>
<comment type="caution">
    <text evidence="13">The sequence shown here is derived from an EMBL/GenBank/DDBJ whole genome shotgun (WGS) entry which is preliminary data.</text>
</comment>
<dbReference type="PROSITE" id="PS00039">
    <property type="entry name" value="DEAD_ATP_HELICASE"/>
    <property type="match status" value="1"/>
</dbReference>
<dbReference type="InterPro" id="IPR050079">
    <property type="entry name" value="DEAD_box_RNA_helicase"/>
</dbReference>
<proteinExistence type="inferred from homology"/>
<dbReference type="GO" id="GO:0003723">
    <property type="term" value="F:RNA binding"/>
    <property type="evidence" value="ECO:0007669"/>
    <property type="project" value="UniProtKB-KW"/>
</dbReference>
<dbReference type="GeneID" id="90076817"/>
<name>A0AAV5QVV5_9ASCO</name>
<feature type="region of interest" description="Disordered" evidence="10">
    <location>
        <begin position="537"/>
        <end position="557"/>
    </location>
</feature>
<comment type="similarity">
    <text evidence="7">Belongs to the DEAD box helicase family. DDX52/ROK1 subfamily.</text>
</comment>
<feature type="domain" description="Helicase C-terminal" evidence="12">
    <location>
        <begin position="346"/>
        <end position="509"/>
    </location>
</feature>
<dbReference type="PROSITE" id="PS51192">
    <property type="entry name" value="HELICASE_ATP_BIND_1"/>
    <property type="match status" value="1"/>
</dbReference>
<dbReference type="GO" id="GO:0005829">
    <property type="term" value="C:cytosol"/>
    <property type="evidence" value="ECO:0007669"/>
    <property type="project" value="TreeGrafter"/>
</dbReference>
<evidence type="ECO:0000259" key="11">
    <source>
        <dbReference type="PROSITE" id="PS51192"/>
    </source>
</evidence>
<protein>
    <recommendedName>
        <fullName evidence="1">RNA helicase</fullName>
        <ecNumber evidence="1">3.6.4.13</ecNumber>
    </recommendedName>
</protein>
<evidence type="ECO:0000256" key="4">
    <source>
        <dbReference type="ARBA" id="ARBA00022806"/>
    </source>
</evidence>
<keyword evidence="5 9" id="KW-0067">ATP-binding</keyword>
<dbReference type="InterPro" id="IPR011545">
    <property type="entry name" value="DEAD/DEAH_box_helicase_dom"/>
</dbReference>
<dbReference type="Proteomes" id="UP001360560">
    <property type="component" value="Unassembled WGS sequence"/>
</dbReference>
<reference evidence="13 14" key="1">
    <citation type="journal article" date="2023" name="Elife">
        <title>Identification of key yeast species and microbe-microbe interactions impacting larval growth of Drosophila in the wild.</title>
        <authorList>
            <person name="Mure A."/>
            <person name="Sugiura Y."/>
            <person name="Maeda R."/>
            <person name="Honda K."/>
            <person name="Sakurai N."/>
            <person name="Takahashi Y."/>
            <person name="Watada M."/>
            <person name="Katoh T."/>
            <person name="Gotoh A."/>
            <person name="Gotoh Y."/>
            <person name="Taniguchi I."/>
            <person name="Nakamura K."/>
            <person name="Hayashi T."/>
            <person name="Katayama T."/>
            <person name="Uemura T."/>
            <person name="Hattori Y."/>
        </authorList>
    </citation>
    <scope>NUCLEOTIDE SEQUENCE [LARGE SCALE GENOMIC DNA]</scope>
    <source>
        <strain evidence="13 14">SC-9</strain>
    </source>
</reference>
<dbReference type="PROSITE" id="PS51194">
    <property type="entry name" value="HELICASE_CTER"/>
    <property type="match status" value="1"/>
</dbReference>
<dbReference type="CDD" id="cd17957">
    <property type="entry name" value="DEADc_DDX52"/>
    <property type="match status" value="1"/>
</dbReference>
<dbReference type="SMART" id="SM00487">
    <property type="entry name" value="DEXDc"/>
    <property type="match status" value="1"/>
</dbReference>
<dbReference type="AlphaFoldDB" id="A0AAV5QVV5"/>
<keyword evidence="3 9" id="KW-0378">Hydrolase</keyword>
<evidence type="ECO:0000256" key="1">
    <source>
        <dbReference type="ARBA" id="ARBA00012552"/>
    </source>
</evidence>
<evidence type="ECO:0000256" key="2">
    <source>
        <dbReference type="ARBA" id="ARBA00022741"/>
    </source>
</evidence>
<dbReference type="SUPFAM" id="SSF52540">
    <property type="entry name" value="P-loop containing nucleoside triphosphate hydrolases"/>
    <property type="match status" value="1"/>
</dbReference>
<organism evidence="13 14">
    <name type="scientific">Saccharomycopsis crataegensis</name>
    <dbReference type="NCBI Taxonomy" id="43959"/>
    <lineage>
        <taxon>Eukaryota</taxon>
        <taxon>Fungi</taxon>
        <taxon>Dikarya</taxon>
        <taxon>Ascomycota</taxon>
        <taxon>Saccharomycotina</taxon>
        <taxon>Saccharomycetes</taxon>
        <taxon>Saccharomycopsidaceae</taxon>
        <taxon>Saccharomycopsis</taxon>
    </lineage>
</organism>
<evidence type="ECO:0000256" key="5">
    <source>
        <dbReference type="ARBA" id="ARBA00022840"/>
    </source>
</evidence>
<keyword evidence="14" id="KW-1185">Reference proteome</keyword>
<dbReference type="GO" id="GO:0003724">
    <property type="term" value="F:RNA helicase activity"/>
    <property type="evidence" value="ECO:0007669"/>
    <property type="project" value="UniProtKB-EC"/>
</dbReference>
<dbReference type="RefSeq" id="XP_064855824.1">
    <property type="nucleotide sequence ID" value="XM_064999752.1"/>
</dbReference>
<dbReference type="PANTHER" id="PTHR47959:SF15">
    <property type="entry name" value="RNA HELICASE"/>
    <property type="match status" value="1"/>
</dbReference>
<feature type="region of interest" description="Disordered" evidence="10">
    <location>
        <begin position="61"/>
        <end position="84"/>
    </location>
</feature>
<dbReference type="GO" id="GO:0030490">
    <property type="term" value="P:maturation of SSU-rRNA"/>
    <property type="evidence" value="ECO:0007669"/>
    <property type="project" value="InterPro"/>
</dbReference>